<comment type="function">
    <text evidence="9">Core subunit of the mitochondrial membrane respiratory chain NADH dehydrogenase (Complex I) which catalyzes electron transfer from NADH through the respiratory chain, using ubiquinone as an electron acceptor. Essential for the catalytic activity of complex I.</text>
</comment>
<dbReference type="RefSeq" id="YP_004072420.1">
    <property type="nucleotide sequence ID" value="NC_014805.1"/>
</dbReference>
<evidence type="ECO:0000256" key="8">
    <source>
        <dbReference type="ARBA" id="ARBA00049551"/>
    </source>
</evidence>
<keyword evidence="9 10" id="KW-0496">Mitochondrion</keyword>
<reference key="1">
    <citation type="submission" date="2010-11" db="EMBL/GenBank/DDBJ databases">
        <title>Complete sequence and analysis of the mitochondrial genome of the methilotrophic yeast Hansenula (Ogatea) Polymorpha.</title>
        <authorList>
            <person name="El'darov M.A."/>
            <person name="Mardanov A.V."/>
            <person name="Beletsky A.V."/>
            <person name="Ravin N.V."/>
            <person name="Skryabin K.G."/>
        </authorList>
    </citation>
    <scope>NUCLEOTIDE SEQUENCE</scope>
    <source>
        <strain>DL-1</strain>
    </source>
</reference>
<evidence type="ECO:0000256" key="6">
    <source>
        <dbReference type="ARBA" id="ARBA00022989"/>
    </source>
</evidence>
<dbReference type="eggNOG" id="KOG4662">
    <property type="taxonomic scope" value="Eukaryota"/>
</dbReference>
<dbReference type="InterPro" id="IPR000440">
    <property type="entry name" value="NADH_UbQ/plastoQ_OxRdtase_su3"/>
</dbReference>
<evidence type="ECO:0000256" key="1">
    <source>
        <dbReference type="ARBA" id="ARBA00004370"/>
    </source>
</evidence>
<dbReference type="EC" id="7.1.1.2" evidence="9"/>
<keyword evidence="5 9" id="KW-0812">Transmembrane</keyword>
<name>E7E836_OGAPD</name>
<protein>
    <recommendedName>
        <fullName evidence="3 9">NADH-ubiquinone oxidoreductase chain 3</fullName>
        <ecNumber evidence="9">7.1.1.2</ecNumber>
    </recommendedName>
</protein>
<keyword evidence="11" id="KW-1185">Reference proteome</keyword>
<keyword evidence="4 9" id="KW-0813">Transport</keyword>
<dbReference type="PANTHER" id="PTHR11058:SF9">
    <property type="entry name" value="NADH-UBIQUINONE OXIDOREDUCTASE CHAIN 3"/>
    <property type="match status" value="1"/>
</dbReference>
<feature type="transmembrane region" description="Helical" evidence="9">
    <location>
        <begin position="66"/>
        <end position="89"/>
    </location>
</feature>
<dbReference type="GO" id="GO:0008137">
    <property type="term" value="F:NADH dehydrogenase (ubiquinone) activity"/>
    <property type="evidence" value="ECO:0007669"/>
    <property type="project" value="UniProtKB-UniRule"/>
</dbReference>
<keyword evidence="9" id="KW-1278">Translocase</keyword>
<comment type="catalytic activity">
    <reaction evidence="8 9">
        <text>a ubiquinone + NADH + 5 H(+)(in) = a ubiquinol + NAD(+) + 4 H(+)(out)</text>
        <dbReference type="Rhea" id="RHEA:29091"/>
        <dbReference type="Rhea" id="RHEA-COMP:9565"/>
        <dbReference type="Rhea" id="RHEA-COMP:9566"/>
        <dbReference type="ChEBI" id="CHEBI:15378"/>
        <dbReference type="ChEBI" id="CHEBI:16389"/>
        <dbReference type="ChEBI" id="CHEBI:17976"/>
        <dbReference type="ChEBI" id="CHEBI:57540"/>
        <dbReference type="ChEBI" id="CHEBI:57945"/>
        <dbReference type="EC" id="7.1.1.2"/>
    </reaction>
</comment>
<dbReference type="Proteomes" id="UP000008673">
    <property type="component" value="Mitochondrion"/>
</dbReference>
<proteinExistence type="inferred from homology"/>
<keyword evidence="6 9" id="KW-1133">Transmembrane helix</keyword>
<feature type="transmembrane region" description="Helical" evidence="9">
    <location>
        <begin position="95"/>
        <end position="116"/>
    </location>
</feature>
<comment type="subcellular location">
    <subcellularLocation>
        <location evidence="1">Membrane</location>
    </subcellularLocation>
    <subcellularLocation>
        <location evidence="9">Mitochondrion membrane</location>
        <topology evidence="9">Multi-pass membrane protein</topology>
    </subcellularLocation>
</comment>
<geneLocation type="mitochondrion" evidence="10"/>
<evidence type="ECO:0000256" key="7">
    <source>
        <dbReference type="ARBA" id="ARBA00023136"/>
    </source>
</evidence>
<evidence type="ECO:0000256" key="9">
    <source>
        <dbReference type="RuleBase" id="RU003640"/>
    </source>
</evidence>
<dbReference type="EMBL" id="HQ616673">
    <property type="protein sequence ID" value="ADT63567.1"/>
    <property type="molecule type" value="Genomic_DNA"/>
</dbReference>
<evidence type="ECO:0000256" key="2">
    <source>
        <dbReference type="ARBA" id="ARBA00008472"/>
    </source>
</evidence>
<evidence type="ECO:0000256" key="4">
    <source>
        <dbReference type="ARBA" id="ARBA00022448"/>
    </source>
</evidence>
<keyword evidence="9" id="KW-0249">Electron transport</keyword>
<comment type="similarity">
    <text evidence="2 9">Belongs to the complex I subunit 3 family.</text>
</comment>
<dbReference type="AlphaFoldDB" id="E7E836"/>
<dbReference type="GO" id="GO:0031966">
    <property type="term" value="C:mitochondrial membrane"/>
    <property type="evidence" value="ECO:0007669"/>
    <property type="project" value="UniProtKB-SubCell"/>
</dbReference>
<gene>
    <name evidence="10" type="primary">nad3</name>
    <name evidence="10" type="ORF">HPOM_12</name>
</gene>
<feature type="transmembrane region" description="Helical" evidence="9">
    <location>
        <begin position="6"/>
        <end position="27"/>
    </location>
</feature>
<evidence type="ECO:0000313" key="11">
    <source>
        <dbReference type="Proteomes" id="UP000008673"/>
    </source>
</evidence>
<dbReference type="STRING" id="871575.E7E836"/>
<dbReference type="GO" id="GO:0030964">
    <property type="term" value="C:NADH dehydrogenase complex"/>
    <property type="evidence" value="ECO:0007669"/>
    <property type="project" value="TreeGrafter"/>
</dbReference>
<dbReference type="GeneID" id="10042610"/>
<keyword evidence="7 9" id="KW-0472">Membrane</keyword>
<dbReference type="Pfam" id="PF00507">
    <property type="entry name" value="Oxidored_q4"/>
    <property type="match status" value="1"/>
</dbReference>
<evidence type="ECO:0000256" key="3">
    <source>
        <dbReference type="ARBA" id="ARBA00021007"/>
    </source>
</evidence>
<keyword evidence="9" id="KW-0830">Ubiquinone</keyword>
<keyword evidence="9" id="KW-0520">NAD</keyword>
<dbReference type="Gene3D" id="1.20.58.1610">
    <property type="entry name" value="NADH:ubiquinone/plastoquinone oxidoreductase, chain 3"/>
    <property type="match status" value="1"/>
</dbReference>
<accession>E7E836</accession>
<sequence length="149" mass="16997">MFQDLFNIYTITVGLIGTMFIMVNMLLVESNKMDENNGSSNEYIEKSSPFECGFDSFKQSNNPVPVPFIIIATLFLPFDLEVTSMLPYIISAYSIGIYGTIIFIMFLLILVIGFIFELNMNVISLSKFIKSSQNNNQSYGFNKEIKKYL</sequence>
<keyword evidence="9" id="KW-0679">Respiratory chain</keyword>
<dbReference type="PANTHER" id="PTHR11058">
    <property type="entry name" value="NADH-UBIQUINONE OXIDOREDUCTASE CHAIN 3"/>
    <property type="match status" value="1"/>
</dbReference>
<organism evidence="10 11">
    <name type="scientific">Ogataea parapolymorpha (strain ATCC 26012 / BCRC 20466 / JCM 22074 / NRRL Y-7560 / DL-1)</name>
    <name type="common">Yeast</name>
    <name type="synonym">Hansenula polymorpha</name>
    <dbReference type="NCBI Taxonomy" id="871575"/>
    <lineage>
        <taxon>Eukaryota</taxon>
        <taxon>Fungi</taxon>
        <taxon>Dikarya</taxon>
        <taxon>Ascomycota</taxon>
        <taxon>Saccharomycotina</taxon>
        <taxon>Pichiomycetes</taxon>
        <taxon>Pichiales</taxon>
        <taxon>Pichiaceae</taxon>
        <taxon>Ogataea</taxon>
    </lineage>
</organism>
<evidence type="ECO:0000313" key="10">
    <source>
        <dbReference type="EMBL" id="ADT63567.1"/>
    </source>
</evidence>
<reference evidence="10 11" key="2">
    <citation type="journal article" date="2011" name="FEMS Yeast Res.">
        <title>Complete sequence and analysis of the mitochondrial genome of the methylotrophic yeast Hansenula polymorpha DL-1.</title>
        <authorList>
            <person name="Eldarov M.A."/>
            <person name="Mardanov A.V."/>
            <person name="Beletsky A.V."/>
            <person name="Ravin N.V."/>
            <person name="Skryabin K.G."/>
        </authorList>
    </citation>
    <scope>NUCLEOTIDE SEQUENCE [LARGE SCALE GENOMIC DNA]</scope>
    <source>
        <strain evidence="11">ATCC 26012 / BCRC 20466 / JCM 22074 / NRRL Y-7560 / DL-1</strain>
    </source>
</reference>
<evidence type="ECO:0000256" key="5">
    <source>
        <dbReference type="ARBA" id="ARBA00022692"/>
    </source>
</evidence>
<dbReference type="InterPro" id="IPR038430">
    <property type="entry name" value="NDAH_ubi_oxred_su3_sf"/>
</dbReference>